<protein>
    <recommendedName>
        <fullName evidence="3">DUF2292 domain-containing protein</fullName>
    </recommendedName>
</protein>
<evidence type="ECO:0000313" key="2">
    <source>
        <dbReference type="Proteomes" id="UP000005139"/>
    </source>
</evidence>
<dbReference type="EMBL" id="AAWL01000026">
    <property type="protein sequence ID" value="EAX46619.1"/>
    <property type="molecule type" value="Genomic_DNA"/>
</dbReference>
<dbReference type="AlphaFoldDB" id="A1HTK6"/>
<comment type="caution">
    <text evidence="1">The sequence shown here is derived from an EMBL/GenBank/DDBJ whole genome shotgun (WGS) entry which is preliminary data.</text>
</comment>
<sequence>MAMAVGSSMNTPDNLPPRVWEKIEAAIRTVGYGSITIIVQDGRVIQIEINEKIKLV</sequence>
<organism evidence="1 2">
    <name type="scientific">Thermosinus carboxydivorans Nor1</name>
    <dbReference type="NCBI Taxonomy" id="401526"/>
    <lineage>
        <taxon>Bacteria</taxon>
        <taxon>Bacillati</taxon>
        <taxon>Bacillota</taxon>
        <taxon>Negativicutes</taxon>
        <taxon>Selenomonadales</taxon>
        <taxon>Sporomusaceae</taxon>
        <taxon>Thermosinus</taxon>
    </lineage>
</organism>
<dbReference type="Pfam" id="PF10055">
    <property type="entry name" value="DUF2292"/>
    <property type="match status" value="1"/>
</dbReference>
<reference evidence="1 2" key="2">
    <citation type="submission" date="2007-01" db="EMBL/GenBank/DDBJ databases">
        <title>Sequencing of the draft genome and assembly of Thermosinus carboxydivorans Nor1.</title>
        <authorList>
            <consortium name="US DOE Joint Genome Institute (JGI-PGF)"/>
            <person name="Copeland A."/>
            <person name="Lucas S."/>
            <person name="Lapidus A."/>
            <person name="Barry K."/>
            <person name="Glavina del Rio T."/>
            <person name="Dalin E."/>
            <person name="Tice H."/>
            <person name="Bruce D."/>
            <person name="Pitluck S."/>
            <person name="Richardson P."/>
        </authorList>
    </citation>
    <scope>NUCLEOTIDE SEQUENCE [LARGE SCALE GENOMIC DNA]</scope>
    <source>
        <strain evidence="1 2">Nor1</strain>
    </source>
</reference>
<name>A1HTK6_9FIRM</name>
<reference evidence="1 2" key="1">
    <citation type="submission" date="2007-01" db="EMBL/GenBank/DDBJ databases">
        <title>Annotation of the draft genome assembly of Thermosinus carboxydivorans Nor1.</title>
        <authorList>
            <consortium name="US DOE Joint Genome Institute (JGI-ORNL)"/>
            <person name="Larimer F."/>
            <person name="Land M."/>
            <person name="Hauser L."/>
        </authorList>
    </citation>
    <scope>NUCLEOTIDE SEQUENCE [LARGE SCALE GENOMIC DNA]</scope>
    <source>
        <strain evidence="1 2">Nor1</strain>
    </source>
</reference>
<accession>A1HTK6</accession>
<dbReference type="Proteomes" id="UP000005139">
    <property type="component" value="Unassembled WGS sequence"/>
</dbReference>
<evidence type="ECO:0008006" key="3">
    <source>
        <dbReference type="Google" id="ProtNLM"/>
    </source>
</evidence>
<proteinExistence type="predicted"/>
<keyword evidence="2" id="KW-1185">Reference proteome</keyword>
<gene>
    <name evidence="1" type="ORF">TcarDRAFT_0313</name>
</gene>
<evidence type="ECO:0000313" key="1">
    <source>
        <dbReference type="EMBL" id="EAX46619.1"/>
    </source>
</evidence>
<dbReference type="InterPro" id="IPR018743">
    <property type="entry name" value="DUF2292"/>
</dbReference>